<accession>A0A0D5NKT8</accession>
<evidence type="ECO:0000313" key="4">
    <source>
        <dbReference type="Proteomes" id="UP000032633"/>
    </source>
</evidence>
<dbReference type="KEGG" id="pbj:VN24_14480"/>
<evidence type="ECO:0000259" key="1">
    <source>
        <dbReference type="Pfam" id="PF01548"/>
    </source>
</evidence>
<dbReference type="OrthoDB" id="9815354at2"/>
<evidence type="ECO:0000259" key="2">
    <source>
        <dbReference type="Pfam" id="PF02371"/>
    </source>
</evidence>
<reference evidence="3 4" key="1">
    <citation type="journal article" date="2015" name="J. Biotechnol.">
        <title>Complete genome sequence of Paenibacillus beijingensis 7188(T) (=DSM 24997(T)), a novel rhizobacterium from jujube garden soil.</title>
        <authorList>
            <person name="Kwak Y."/>
            <person name="Shin J.H."/>
        </authorList>
    </citation>
    <scope>NUCLEOTIDE SEQUENCE [LARGE SCALE GENOMIC DNA]</scope>
    <source>
        <strain evidence="3 4">DSM 24997</strain>
    </source>
</reference>
<dbReference type="HOGENOM" id="CLU_036902_11_0_9"/>
<dbReference type="EMBL" id="CP011058">
    <property type="protein sequence ID" value="AJY75548.1"/>
    <property type="molecule type" value="Genomic_DNA"/>
</dbReference>
<protein>
    <submittedName>
        <fullName evidence="3">Transposase</fullName>
    </submittedName>
</protein>
<reference evidence="4" key="2">
    <citation type="submission" date="2015-03" db="EMBL/GenBank/DDBJ databases">
        <title>Genome sequence of Paenibacillus beijingensis strain DSM 24997T.</title>
        <authorList>
            <person name="Kwak Y."/>
            <person name="Shin J.-H."/>
        </authorList>
    </citation>
    <scope>NUCLEOTIDE SEQUENCE [LARGE SCALE GENOMIC DNA]</scope>
    <source>
        <strain evidence="4">DSM 24997</strain>
    </source>
</reference>
<gene>
    <name evidence="3" type="ORF">VN24_14480</name>
</gene>
<dbReference type="PANTHER" id="PTHR33055:SF15">
    <property type="entry name" value="TRANSPOSASE-RELATED"/>
    <property type="match status" value="1"/>
</dbReference>
<feature type="domain" description="Transposase IS110-like N-terminal" evidence="1">
    <location>
        <begin position="9"/>
        <end position="152"/>
    </location>
</feature>
<dbReference type="InterPro" id="IPR002525">
    <property type="entry name" value="Transp_IS110-like_N"/>
</dbReference>
<dbReference type="AlphaFoldDB" id="A0A0D5NKT8"/>
<evidence type="ECO:0000313" key="3">
    <source>
        <dbReference type="EMBL" id="AJY75548.1"/>
    </source>
</evidence>
<dbReference type="Pfam" id="PF01548">
    <property type="entry name" value="DEDD_Tnp_IS110"/>
    <property type="match status" value="1"/>
</dbReference>
<dbReference type="InterPro" id="IPR003346">
    <property type="entry name" value="Transposase_20"/>
</dbReference>
<dbReference type="GO" id="GO:0004803">
    <property type="term" value="F:transposase activity"/>
    <property type="evidence" value="ECO:0007669"/>
    <property type="project" value="InterPro"/>
</dbReference>
<proteinExistence type="predicted"/>
<feature type="domain" description="Transposase IS116/IS110/IS902 C-terminal" evidence="2">
    <location>
        <begin position="249"/>
        <end position="334"/>
    </location>
</feature>
<dbReference type="PANTHER" id="PTHR33055">
    <property type="entry name" value="TRANSPOSASE FOR INSERTION SEQUENCE ELEMENT IS1111A"/>
    <property type="match status" value="1"/>
</dbReference>
<dbReference type="InterPro" id="IPR047650">
    <property type="entry name" value="Transpos_IS110"/>
</dbReference>
<organism evidence="3 4">
    <name type="scientific">Paenibacillus beijingensis</name>
    <dbReference type="NCBI Taxonomy" id="1126833"/>
    <lineage>
        <taxon>Bacteria</taxon>
        <taxon>Bacillati</taxon>
        <taxon>Bacillota</taxon>
        <taxon>Bacilli</taxon>
        <taxon>Bacillales</taxon>
        <taxon>Paenibacillaceae</taxon>
        <taxon>Paenibacillus</taxon>
    </lineage>
</organism>
<dbReference type="NCBIfam" id="NF033542">
    <property type="entry name" value="transpos_IS110"/>
    <property type="match status" value="1"/>
</dbReference>
<dbReference type="PATRIC" id="fig|1126833.4.peg.3165"/>
<keyword evidence="4" id="KW-1185">Reference proteome</keyword>
<name>A0A0D5NKT8_9BACL</name>
<dbReference type="Pfam" id="PF02371">
    <property type="entry name" value="Transposase_20"/>
    <property type="match status" value="1"/>
</dbReference>
<dbReference type="GO" id="GO:0006313">
    <property type="term" value="P:DNA transposition"/>
    <property type="evidence" value="ECO:0007669"/>
    <property type="project" value="InterPro"/>
</dbReference>
<dbReference type="Proteomes" id="UP000032633">
    <property type="component" value="Chromosome"/>
</dbReference>
<dbReference type="GO" id="GO:0003677">
    <property type="term" value="F:DNA binding"/>
    <property type="evidence" value="ECO:0007669"/>
    <property type="project" value="InterPro"/>
</dbReference>
<sequence length="406" mass="45532">MDVVYSHVCGLDVHKKNIVACTITPGGKEIRTFGTMTDDLILLVDWLKTKKCTHAAMESTGPYWKPIYNLLELEEIEALVVNAQHIKNVPGRKTDVKDAEWIAGLLRHGLLKGSFIPNREQRELRELIRYRRSLIEERAREVSRIQKVLEGANIKLSSVASSVLGKSGRAMIEAMIAGETNPEALSDLAKRKLRSKKADLKRALNGLMGPHQKLMLGAQLRHVDYLDEEIRRLDEEIKKRMLPFEEDLELLDTIPGVARRTAETILAEIGSNMDQYPSAAHLCSWAGLCPGQNESAGKRLSGKTRKGNKKLRSTLVEAAKAAARTKETYLSSQYHRIAARRGANRATVAVAHSILSMVYYILKRKQSYIELGPNYYEERKRDVIIKHSIKKLESLGVSITVNTAAS</sequence>
<dbReference type="RefSeq" id="WP_045670977.1">
    <property type="nucleotide sequence ID" value="NZ_CP011058.1"/>
</dbReference>